<organism evidence="1">
    <name type="scientific">Siphoviridae sp. ctz7e2</name>
    <dbReference type="NCBI Taxonomy" id="2826526"/>
    <lineage>
        <taxon>Viruses</taxon>
        <taxon>Duplodnaviria</taxon>
        <taxon>Heunggongvirae</taxon>
        <taxon>Uroviricota</taxon>
        <taxon>Caudoviricetes</taxon>
    </lineage>
</organism>
<reference evidence="1" key="1">
    <citation type="journal article" date="2021" name="Proc. Natl. Acad. Sci. U.S.A.">
        <title>A Catalog of Tens of Thousands of Viruses from Human Metagenomes Reveals Hidden Associations with Chronic Diseases.</title>
        <authorList>
            <person name="Tisza M.J."/>
            <person name="Buck C.B."/>
        </authorList>
    </citation>
    <scope>NUCLEOTIDE SEQUENCE</scope>
    <source>
        <strain evidence="1">Ctz7e2</strain>
    </source>
</reference>
<protein>
    <submittedName>
        <fullName evidence="1">Uncharacterized protein</fullName>
    </submittedName>
</protein>
<proteinExistence type="predicted"/>
<evidence type="ECO:0000313" key="1">
    <source>
        <dbReference type="EMBL" id="DAD76853.1"/>
    </source>
</evidence>
<dbReference type="EMBL" id="BK014810">
    <property type="protein sequence ID" value="DAD76853.1"/>
    <property type="molecule type" value="Genomic_DNA"/>
</dbReference>
<accession>A0A8S5M3J2</accession>
<sequence length="102" mass="10995">MTADGEPLVLSDDYLLQHVARFHPTPPDAPEGRVLTETLCGVVRWAPTARVTRMPPVRTLEDTAAADRLCPACATALRTSTTVPTNREAATESLLDLLEATP</sequence>
<name>A0A8S5M3J2_9CAUD</name>